<gene>
    <name evidence="1" type="ORF">E2C01_008542</name>
</gene>
<dbReference type="Proteomes" id="UP000324222">
    <property type="component" value="Unassembled WGS sequence"/>
</dbReference>
<accession>A0A5B7D3E9</accession>
<keyword evidence="2" id="KW-1185">Reference proteome</keyword>
<comment type="caution">
    <text evidence="1">The sequence shown here is derived from an EMBL/GenBank/DDBJ whole genome shotgun (WGS) entry which is preliminary data.</text>
</comment>
<protein>
    <submittedName>
        <fullName evidence="1">Uncharacterized protein</fullName>
    </submittedName>
</protein>
<evidence type="ECO:0000313" key="1">
    <source>
        <dbReference type="EMBL" id="MPC15741.1"/>
    </source>
</evidence>
<sequence>MVLKRVKRTVKEAWVCMTIFLAPSFMGPARAALLASISRCRCSRLSSLCSLASSPRLLLEPGTV</sequence>
<proteinExistence type="predicted"/>
<dbReference type="EMBL" id="VSRR010000451">
    <property type="protein sequence ID" value="MPC15741.1"/>
    <property type="molecule type" value="Genomic_DNA"/>
</dbReference>
<dbReference type="AlphaFoldDB" id="A0A5B7D3E9"/>
<evidence type="ECO:0000313" key="2">
    <source>
        <dbReference type="Proteomes" id="UP000324222"/>
    </source>
</evidence>
<name>A0A5B7D3E9_PORTR</name>
<organism evidence="1 2">
    <name type="scientific">Portunus trituberculatus</name>
    <name type="common">Swimming crab</name>
    <name type="synonym">Neptunus trituberculatus</name>
    <dbReference type="NCBI Taxonomy" id="210409"/>
    <lineage>
        <taxon>Eukaryota</taxon>
        <taxon>Metazoa</taxon>
        <taxon>Ecdysozoa</taxon>
        <taxon>Arthropoda</taxon>
        <taxon>Crustacea</taxon>
        <taxon>Multicrustacea</taxon>
        <taxon>Malacostraca</taxon>
        <taxon>Eumalacostraca</taxon>
        <taxon>Eucarida</taxon>
        <taxon>Decapoda</taxon>
        <taxon>Pleocyemata</taxon>
        <taxon>Brachyura</taxon>
        <taxon>Eubrachyura</taxon>
        <taxon>Portunoidea</taxon>
        <taxon>Portunidae</taxon>
        <taxon>Portuninae</taxon>
        <taxon>Portunus</taxon>
    </lineage>
</organism>
<reference evidence="1 2" key="1">
    <citation type="submission" date="2019-05" db="EMBL/GenBank/DDBJ databases">
        <title>Another draft genome of Portunus trituberculatus and its Hox gene families provides insights of decapod evolution.</title>
        <authorList>
            <person name="Jeong J.-H."/>
            <person name="Song I."/>
            <person name="Kim S."/>
            <person name="Choi T."/>
            <person name="Kim D."/>
            <person name="Ryu S."/>
            <person name="Kim W."/>
        </authorList>
    </citation>
    <scope>NUCLEOTIDE SEQUENCE [LARGE SCALE GENOMIC DNA]</scope>
    <source>
        <tissue evidence="1">Muscle</tissue>
    </source>
</reference>